<accession>A0A9X3F9D6</accession>
<dbReference type="GO" id="GO:0016020">
    <property type="term" value="C:membrane"/>
    <property type="evidence" value="ECO:0007669"/>
    <property type="project" value="TreeGrafter"/>
</dbReference>
<dbReference type="AlphaFoldDB" id="A0A9X3F9D6"/>
<evidence type="ECO:0000256" key="1">
    <source>
        <dbReference type="ARBA" id="ARBA00000427"/>
    </source>
</evidence>
<dbReference type="PANTHER" id="PTHR10628:SF30">
    <property type="entry name" value="EXO-ALPHA-SIALIDASE"/>
    <property type="match status" value="1"/>
</dbReference>
<evidence type="ECO:0000259" key="5">
    <source>
        <dbReference type="Pfam" id="PF13088"/>
    </source>
</evidence>
<dbReference type="InterPro" id="IPR036278">
    <property type="entry name" value="Sialidase_sf"/>
</dbReference>
<dbReference type="Proteomes" id="UP001145087">
    <property type="component" value="Unassembled WGS sequence"/>
</dbReference>
<comment type="catalytic activity">
    <reaction evidence="1">
        <text>Hydrolysis of alpha-(2-&gt;3)-, alpha-(2-&gt;6)-, alpha-(2-&gt;8)- glycosidic linkages of terminal sialic acid residues in oligosaccharides, glycoproteins, glycolipids, colominic acid and synthetic substrates.</text>
        <dbReference type="EC" id="3.2.1.18"/>
    </reaction>
</comment>
<dbReference type="GO" id="GO:0006689">
    <property type="term" value="P:ganglioside catabolic process"/>
    <property type="evidence" value="ECO:0007669"/>
    <property type="project" value="TreeGrafter"/>
</dbReference>
<comment type="similarity">
    <text evidence="2">Belongs to the glycosyl hydrolase 33 family.</text>
</comment>
<feature type="chain" id="PRO_5040778004" description="exo-alpha-sialidase" evidence="4">
    <location>
        <begin position="25"/>
        <end position="553"/>
    </location>
</feature>
<dbReference type="RefSeq" id="WP_343333528.1">
    <property type="nucleotide sequence ID" value="NZ_JAPOHD010000027.1"/>
</dbReference>
<dbReference type="PANTHER" id="PTHR10628">
    <property type="entry name" value="SIALIDASE"/>
    <property type="match status" value="1"/>
</dbReference>
<evidence type="ECO:0000256" key="4">
    <source>
        <dbReference type="SAM" id="SignalP"/>
    </source>
</evidence>
<evidence type="ECO:0000313" key="7">
    <source>
        <dbReference type="Proteomes" id="UP001145087"/>
    </source>
</evidence>
<dbReference type="GO" id="GO:0004308">
    <property type="term" value="F:exo-alpha-sialidase activity"/>
    <property type="evidence" value="ECO:0007669"/>
    <property type="project" value="UniProtKB-EC"/>
</dbReference>
<comment type="caution">
    <text evidence="6">The sequence shown here is derived from an EMBL/GenBank/DDBJ whole genome shotgun (WGS) entry which is preliminary data.</text>
</comment>
<dbReference type="EMBL" id="JAPOHD010000027">
    <property type="protein sequence ID" value="MCY1721196.1"/>
    <property type="molecule type" value="Genomic_DNA"/>
</dbReference>
<evidence type="ECO:0000256" key="2">
    <source>
        <dbReference type="ARBA" id="ARBA00009348"/>
    </source>
</evidence>
<feature type="signal peptide" evidence="4">
    <location>
        <begin position="1"/>
        <end position="24"/>
    </location>
</feature>
<proteinExistence type="inferred from homology"/>
<dbReference type="GO" id="GO:0009313">
    <property type="term" value="P:oligosaccharide catabolic process"/>
    <property type="evidence" value="ECO:0007669"/>
    <property type="project" value="TreeGrafter"/>
</dbReference>
<dbReference type="SUPFAM" id="SSF50939">
    <property type="entry name" value="Sialidases"/>
    <property type="match status" value="1"/>
</dbReference>
<evidence type="ECO:0000256" key="3">
    <source>
        <dbReference type="ARBA" id="ARBA00012733"/>
    </source>
</evidence>
<dbReference type="InterPro" id="IPR011040">
    <property type="entry name" value="Sialidase"/>
</dbReference>
<dbReference type="GO" id="GO:0005737">
    <property type="term" value="C:cytoplasm"/>
    <property type="evidence" value="ECO:0007669"/>
    <property type="project" value="TreeGrafter"/>
</dbReference>
<keyword evidence="4" id="KW-0732">Signal</keyword>
<dbReference type="Gene3D" id="2.120.10.10">
    <property type="match status" value="1"/>
</dbReference>
<feature type="domain" description="Sialidase" evidence="5">
    <location>
        <begin position="206"/>
        <end position="528"/>
    </location>
</feature>
<sequence>MSKLHIMKKLIVAMLIFMQLTSFGSCSKESVIGEETSAPIEIQVQINHIPVFIQHQTNDIATLTIKKAGNDQVQMITGITFHFSDSNVQKVIKSIHLLSTRSENSEHSTRIIGETSDIKQVSKIIMNQTILNSHNSLSISFTVHEDANIEAKIQIEEVILEFDNLTKQSVQPNKHSIKLANVVRQQGQDNCDTYRIPGLVNTNEGTLIAVYDVRYNNSKDLQEDIDIGMSRSTDGGQTWEPMKIIMDMGEWGGRPQKLNGIGDPCVLYDNKTNTLWVAALWMSGANSNDMLWWASSPGMKPEETGQFVLAKSTDDGLTWSEPINITEQIKDPAWQLLLQGPGRGICTNDGTLVFPAQFKANIGEKALDGGQFTSHSTVVYSKDQGRTWHIGRGAKTNTTEAQVVELTDGSLMLNMRDDRNRKDKGNTNGRAVAITGDLGKTWEMHPSSNQALPESNCMASIISADIILNGSKKHVLFFSNPNNKIERKNMTIKASFNNGLTWPEEFQVELNEKGGYGYSCLTMIDDQTIGILYEGAKELYFQKIAVSDFLKNN</sequence>
<evidence type="ECO:0000313" key="6">
    <source>
        <dbReference type="EMBL" id="MCY1721196.1"/>
    </source>
</evidence>
<dbReference type="CDD" id="cd15482">
    <property type="entry name" value="Sialidase_non-viral"/>
    <property type="match status" value="1"/>
</dbReference>
<protein>
    <recommendedName>
        <fullName evidence="3">exo-alpha-sialidase</fullName>
        <ecNumber evidence="3">3.2.1.18</ecNumber>
    </recommendedName>
</protein>
<dbReference type="PROSITE" id="PS51257">
    <property type="entry name" value="PROKAR_LIPOPROTEIN"/>
    <property type="match status" value="1"/>
</dbReference>
<organism evidence="6 7">
    <name type="scientific">Draconibacterium aestuarii</name>
    <dbReference type="NCBI Taxonomy" id="2998507"/>
    <lineage>
        <taxon>Bacteria</taxon>
        <taxon>Pseudomonadati</taxon>
        <taxon>Bacteroidota</taxon>
        <taxon>Bacteroidia</taxon>
        <taxon>Marinilabiliales</taxon>
        <taxon>Prolixibacteraceae</taxon>
        <taxon>Draconibacterium</taxon>
    </lineage>
</organism>
<dbReference type="InterPro" id="IPR026856">
    <property type="entry name" value="Sialidase_fam"/>
</dbReference>
<name>A0A9X3F9D6_9BACT</name>
<dbReference type="EC" id="3.2.1.18" evidence="3"/>
<gene>
    <name evidence="6" type="ORF">OU798_12630</name>
</gene>
<keyword evidence="7" id="KW-1185">Reference proteome</keyword>
<dbReference type="Pfam" id="PF13088">
    <property type="entry name" value="BNR_2"/>
    <property type="match status" value="1"/>
</dbReference>
<reference evidence="6" key="1">
    <citation type="submission" date="2022-11" db="EMBL/GenBank/DDBJ databases">
        <title>Marilongibacter aestuarii gen. nov., sp. nov., isolated from tidal flat sediment.</title>
        <authorList>
            <person name="Jiayan W."/>
        </authorList>
    </citation>
    <scope>NUCLEOTIDE SEQUENCE</scope>
    <source>
        <strain evidence="6">Z1-6</strain>
    </source>
</reference>